<name>A0A395IYV2_9HELO</name>
<feature type="compositionally biased region" description="Acidic residues" evidence="1">
    <location>
        <begin position="45"/>
        <end position="66"/>
    </location>
</feature>
<protein>
    <submittedName>
        <fullName evidence="2">Uncharacterized protein</fullName>
    </submittedName>
</protein>
<dbReference type="EMBL" id="QKRW01000011">
    <property type="protein sequence ID" value="RAL65044.1"/>
    <property type="molecule type" value="Genomic_DNA"/>
</dbReference>
<feature type="compositionally biased region" description="Basic residues" evidence="1">
    <location>
        <begin position="77"/>
        <end position="86"/>
    </location>
</feature>
<proteinExistence type="predicted"/>
<dbReference type="OrthoDB" id="5598844at2759"/>
<sequence length="288" mass="31572">MGRRPGRAAAKNAAAALKNTPQTYDDAEDDHITDAPLSDPGTPPENDEDDHGEEEEPVDSEVEEEVPATPVPETTIRRKRLGRPPKIKPPGWDLDDGTASEAPTPSRGRDQFSANSALRLLLVARELQMIIEVAKAREEGVEEGSLADPNDAFKDGEAYNKNQYVAWHGASSVYHSGQPTVPQITGKMIDGKKRKIMVNDVNWMLEHAREASRFNSAISAARRQNLNGGNVNGSGVAGDDFIGMDGLCGVSEDVLAVLPEDCRKAFEEARERERKWKRQWGDGEFGWG</sequence>
<accession>A0A395IYV2</accession>
<reference evidence="2 3" key="1">
    <citation type="submission" date="2018-06" db="EMBL/GenBank/DDBJ databases">
        <title>Genome Sequence of the Brown Rot Fungal Pathogen Monilinia fructigena.</title>
        <authorList>
            <person name="Landi L."/>
            <person name="De Miccolis Angelini R.M."/>
            <person name="Pollastro S."/>
            <person name="Abate D."/>
            <person name="Faretra F."/>
            <person name="Romanazzi G."/>
        </authorList>
    </citation>
    <scope>NUCLEOTIDE SEQUENCE [LARGE SCALE GENOMIC DNA]</scope>
    <source>
        <strain evidence="2 3">Mfrg269</strain>
    </source>
</reference>
<evidence type="ECO:0000313" key="2">
    <source>
        <dbReference type="EMBL" id="RAL65044.1"/>
    </source>
</evidence>
<gene>
    <name evidence="2" type="ORF">DID88_001151</name>
</gene>
<evidence type="ECO:0000256" key="1">
    <source>
        <dbReference type="SAM" id="MobiDB-lite"/>
    </source>
</evidence>
<comment type="caution">
    <text evidence="2">The sequence shown here is derived from an EMBL/GenBank/DDBJ whole genome shotgun (WGS) entry which is preliminary data.</text>
</comment>
<evidence type="ECO:0000313" key="3">
    <source>
        <dbReference type="Proteomes" id="UP000249056"/>
    </source>
</evidence>
<dbReference type="AlphaFoldDB" id="A0A395IYV2"/>
<feature type="compositionally biased region" description="Low complexity" evidence="1">
    <location>
        <begin position="8"/>
        <end position="19"/>
    </location>
</feature>
<organism evidence="2 3">
    <name type="scientific">Monilinia fructigena</name>
    <dbReference type="NCBI Taxonomy" id="38457"/>
    <lineage>
        <taxon>Eukaryota</taxon>
        <taxon>Fungi</taxon>
        <taxon>Dikarya</taxon>
        <taxon>Ascomycota</taxon>
        <taxon>Pezizomycotina</taxon>
        <taxon>Leotiomycetes</taxon>
        <taxon>Helotiales</taxon>
        <taxon>Sclerotiniaceae</taxon>
        <taxon>Monilinia</taxon>
    </lineage>
</organism>
<feature type="region of interest" description="Disordered" evidence="1">
    <location>
        <begin position="1"/>
        <end position="111"/>
    </location>
</feature>
<dbReference type="Proteomes" id="UP000249056">
    <property type="component" value="Unassembled WGS sequence"/>
</dbReference>
<keyword evidence="3" id="KW-1185">Reference proteome</keyword>